<dbReference type="Proteomes" id="UP001165960">
    <property type="component" value="Unassembled WGS sequence"/>
</dbReference>
<evidence type="ECO:0000313" key="1">
    <source>
        <dbReference type="EMBL" id="KAJ9078440.1"/>
    </source>
</evidence>
<comment type="caution">
    <text evidence="1">The sequence shown here is derived from an EMBL/GenBank/DDBJ whole genome shotgun (WGS) entry which is preliminary data.</text>
</comment>
<evidence type="ECO:0000313" key="2">
    <source>
        <dbReference type="Proteomes" id="UP001165960"/>
    </source>
</evidence>
<keyword evidence="2" id="KW-1185">Reference proteome</keyword>
<protein>
    <submittedName>
        <fullName evidence="1">Uncharacterized protein</fullName>
    </submittedName>
</protein>
<dbReference type="EMBL" id="QTSX02002148">
    <property type="protein sequence ID" value="KAJ9078440.1"/>
    <property type="molecule type" value="Genomic_DNA"/>
</dbReference>
<accession>A0ACC2TVA2</accession>
<organism evidence="1 2">
    <name type="scientific">Entomophthora muscae</name>
    <dbReference type="NCBI Taxonomy" id="34485"/>
    <lineage>
        <taxon>Eukaryota</taxon>
        <taxon>Fungi</taxon>
        <taxon>Fungi incertae sedis</taxon>
        <taxon>Zoopagomycota</taxon>
        <taxon>Entomophthoromycotina</taxon>
        <taxon>Entomophthoromycetes</taxon>
        <taxon>Entomophthorales</taxon>
        <taxon>Entomophthoraceae</taxon>
        <taxon>Entomophthora</taxon>
    </lineage>
</organism>
<gene>
    <name evidence="1" type="ORF">DSO57_1006568</name>
</gene>
<sequence length="502" mass="54656">MEDGSVLNRHLMSWLCMVWWLLIAYSLAHSTVVDLEEATAYCKGIDLREITIKEVHGYFLSGEMSVEELTECYFGRIRALNPSLNAVISTNPNARKDAIELDLKMKRGEWGSLYGIPILVKDNIAVDGMQTTGGTLFLQDIFPEQEAIAVQRLRQHGVIILGKANLSELSGFLAVDTKSGFSTAGGQTRNPYNLTSDIFGSSSGSAAAVAANLAIAALGTETEGSIIAPCSVTGLFCFKPTYDSSLNQGLIPLAKTMDTVGVLARTAIDSAIMAQAIATQPYLERTLLNFKGIRIGILEDYVQPHIKLIENGLLELEAMGVELVRNLTLNIPPDYTCSIQMAMLCEFGPQIQEYLKNGTTRLPSADPSIQNLTSIIQWYRNYSSSKNYTLVMLEAALPESCSNEPSLSLPKHRLAIQHDLTEFFTRYNLHATLVSSHPLVSAFTTANAAGYPIINLPVGFTKDGSSASVAMYGLANSDPLLLKLAVAFDAKSPARLLPKYLN</sequence>
<proteinExistence type="predicted"/>
<name>A0ACC2TVA2_9FUNG</name>
<reference evidence="1" key="1">
    <citation type="submission" date="2022-04" db="EMBL/GenBank/DDBJ databases">
        <title>Genome of the entomopathogenic fungus Entomophthora muscae.</title>
        <authorList>
            <person name="Elya C."/>
            <person name="Lovett B.R."/>
            <person name="Lee E."/>
            <person name="Macias A.M."/>
            <person name="Hajek A.E."/>
            <person name="De Bivort B.L."/>
            <person name="Kasson M.T."/>
            <person name="De Fine Licht H.H."/>
            <person name="Stajich J.E."/>
        </authorList>
    </citation>
    <scope>NUCLEOTIDE SEQUENCE</scope>
    <source>
        <strain evidence="1">Berkeley</strain>
    </source>
</reference>